<dbReference type="Proteomes" id="UP000196331">
    <property type="component" value="Unassembled WGS sequence"/>
</dbReference>
<reference evidence="2 3" key="1">
    <citation type="submission" date="2017-02" db="EMBL/GenBank/DDBJ databases">
        <authorList>
            <person name="Dridi B."/>
        </authorList>
    </citation>
    <scope>NUCLEOTIDE SEQUENCE [LARGE SCALE GENOMIC DNA]</scope>
    <source>
        <strain evidence="2 3">JB380</strain>
    </source>
</reference>
<evidence type="ECO:0000313" key="3">
    <source>
        <dbReference type="Proteomes" id="UP000196331"/>
    </source>
</evidence>
<evidence type="ECO:0000256" key="1">
    <source>
        <dbReference type="SAM" id="Phobius"/>
    </source>
</evidence>
<gene>
    <name evidence="2" type="ORF">CZ787_03075</name>
</gene>
<keyword evidence="1" id="KW-0812">Transmembrane</keyword>
<sequence>MEPINWSAAKIAFDLLQALFTGAVAVYVYWINKHRASQTAIRSTNKRIDNVEKQVVKLEHTVERLPDHGDLTKLQEQMSQTNVLLAEISASQKATAQQVGRMNDYLLNRSGGKV</sequence>
<feature type="transmembrane region" description="Helical" evidence="1">
    <location>
        <begin position="12"/>
        <end position="32"/>
    </location>
</feature>
<comment type="caution">
    <text evidence="2">The sequence shown here is derived from an EMBL/GenBank/DDBJ whole genome shotgun (WGS) entry which is preliminary data.</text>
</comment>
<organism evidence="2 3">
    <name type="scientific">Halomonas citrativorans</name>
    <dbReference type="NCBI Taxonomy" id="2742612"/>
    <lineage>
        <taxon>Bacteria</taxon>
        <taxon>Pseudomonadati</taxon>
        <taxon>Pseudomonadota</taxon>
        <taxon>Gammaproteobacteria</taxon>
        <taxon>Oceanospirillales</taxon>
        <taxon>Halomonadaceae</taxon>
        <taxon>Halomonas</taxon>
    </lineage>
</organism>
<name>A0A1R4HRN9_9GAMM</name>
<dbReference type="Pfam" id="PF10805">
    <property type="entry name" value="DUF2730"/>
    <property type="match status" value="1"/>
</dbReference>
<keyword evidence="1" id="KW-1133">Transmembrane helix</keyword>
<dbReference type="RefSeq" id="WP_176372165.1">
    <property type="nucleotide sequence ID" value="NZ_FUKM01000012.1"/>
</dbReference>
<dbReference type="InterPro" id="IPR020269">
    <property type="entry name" value="Phage_Mu_Releasin"/>
</dbReference>
<accession>A0A1R4HRN9</accession>
<dbReference type="AlphaFoldDB" id="A0A1R4HRN9"/>
<proteinExistence type="predicted"/>
<dbReference type="EMBL" id="FUKM01000012">
    <property type="protein sequence ID" value="SJN10187.1"/>
    <property type="molecule type" value="Genomic_DNA"/>
</dbReference>
<evidence type="ECO:0008006" key="4">
    <source>
        <dbReference type="Google" id="ProtNLM"/>
    </source>
</evidence>
<protein>
    <recommendedName>
        <fullName evidence="4">DUF2730 family protein</fullName>
    </recommendedName>
</protein>
<keyword evidence="1" id="KW-0472">Membrane</keyword>
<evidence type="ECO:0000313" key="2">
    <source>
        <dbReference type="EMBL" id="SJN10187.1"/>
    </source>
</evidence>